<accession>A0A0S3SSB5</accession>
<protein>
    <submittedName>
        <fullName evidence="1">Uncharacterized protein</fullName>
    </submittedName>
</protein>
<sequence>LCYLCGSVIAFSEVCKNLSYNPKLKKCFQSILQKMATSSQHSRGSKGKEMAIPRGIDPEGWISDDATRERFLRERVKVVVPPKNLNLNMFEREGFQFPEWFETQGLSIFVQMKGD</sequence>
<proteinExistence type="predicted"/>
<keyword evidence="2" id="KW-1185">Reference proteome</keyword>
<organism evidence="1 2">
    <name type="scientific">Vigna angularis var. angularis</name>
    <dbReference type="NCBI Taxonomy" id="157739"/>
    <lineage>
        <taxon>Eukaryota</taxon>
        <taxon>Viridiplantae</taxon>
        <taxon>Streptophyta</taxon>
        <taxon>Embryophyta</taxon>
        <taxon>Tracheophyta</taxon>
        <taxon>Spermatophyta</taxon>
        <taxon>Magnoliopsida</taxon>
        <taxon>eudicotyledons</taxon>
        <taxon>Gunneridae</taxon>
        <taxon>Pentapetalae</taxon>
        <taxon>rosids</taxon>
        <taxon>fabids</taxon>
        <taxon>Fabales</taxon>
        <taxon>Fabaceae</taxon>
        <taxon>Papilionoideae</taxon>
        <taxon>50 kb inversion clade</taxon>
        <taxon>NPAAA clade</taxon>
        <taxon>indigoferoid/millettioid clade</taxon>
        <taxon>Phaseoleae</taxon>
        <taxon>Vigna</taxon>
    </lineage>
</organism>
<dbReference type="Proteomes" id="UP000291084">
    <property type="component" value="Chromosome 8"/>
</dbReference>
<evidence type="ECO:0000313" key="1">
    <source>
        <dbReference type="EMBL" id="BAT95709.1"/>
    </source>
</evidence>
<dbReference type="AlphaFoldDB" id="A0A0S3SSB5"/>
<name>A0A0S3SSB5_PHAAN</name>
<gene>
    <name evidence="1" type="primary">Vigan.08G248300</name>
    <name evidence="1" type="ORF">VIGAN_08248300</name>
</gene>
<dbReference type="EMBL" id="AP015041">
    <property type="protein sequence ID" value="BAT95709.1"/>
    <property type="molecule type" value="Genomic_DNA"/>
</dbReference>
<feature type="non-terminal residue" evidence="1">
    <location>
        <position position="1"/>
    </location>
</feature>
<reference evidence="1 2" key="1">
    <citation type="journal article" date="2015" name="Sci. Rep.">
        <title>The power of single molecule real-time sequencing technology in the de novo assembly of a eukaryotic genome.</title>
        <authorList>
            <person name="Sakai H."/>
            <person name="Naito K."/>
            <person name="Ogiso-Tanaka E."/>
            <person name="Takahashi Y."/>
            <person name="Iseki K."/>
            <person name="Muto C."/>
            <person name="Satou K."/>
            <person name="Teruya K."/>
            <person name="Shiroma A."/>
            <person name="Shimoji M."/>
            <person name="Hirano T."/>
            <person name="Itoh T."/>
            <person name="Kaga A."/>
            <person name="Tomooka N."/>
        </authorList>
    </citation>
    <scope>NUCLEOTIDE SEQUENCE [LARGE SCALE GENOMIC DNA]</scope>
    <source>
        <strain evidence="2">cv. Shumari</strain>
    </source>
</reference>
<evidence type="ECO:0000313" key="2">
    <source>
        <dbReference type="Proteomes" id="UP000291084"/>
    </source>
</evidence>